<dbReference type="InterPro" id="IPR039586">
    <property type="entry name" value="CFAP46"/>
</dbReference>
<evidence type="ECO:0000313" key="2">
    <source>
        <dbReference type="EMBL" id="ORX38801.1"/>
    </source>
</evidence>
<evidence type="ECO:0000256" key="1">
    <source>
        <dbReference type="SAM" id="MobiDB-lite"/>
    </source>
</evidence>
<keyword evidence="3" id="KW-1185">Reference proteome</keyword>
<comment type="caution">
    <text evidence="2">The sequence shown here is derived from an EMBL/GenBank/DDBJ whole genome shotgun (WGS) entry which is preliminary data.</text>
</comment>
<dbReference type="GO" id="GO:0060294">
    <property type="term" value="P:cilium movement involved in cell motility"/>
    <property type="evidence" value="ECO:0007669"/>
    <property type="project" value="InterPro"/>
</dbReference>
<gene>
    <name evidence="2" type="ORF">BCR36DRAFT_18967</name>
</gene>
<evidence type="ECO:0000313" key="3">
    <source>
        <dbReference type="Proteomes" id="UP000193719"/>
    </source>
</evidence>
<dbReference type="PANTHER" id="PTHR15977:SF15">
    <property type="entry name" value="CILIA- AND FLAGELLA-ASSOCIATED PROTEIN 46"/>
    <property type="match status" value="1"/>
</dbReference>
<dbReference type="AlphaFoldDB" id="A0A1Y1UL79"/>
<organism evidence="2 3">
    <name type="scientific">Piromyces finnis</name>
    <dbReference type="NCBI Taxonomy" id="1754191"/>
    <lineage>
        <taxon>Eukaryota</taxon>
        <taxon>Fungi</taxon>
        <taxon>Fungi incertae sedis</taxon>
        <taxon>Chytridiomycota</taxon>
        <taxon>Chytridiomycota incertae sedis</taxon>
        <taxon>Neocallimastigomycetes</taxon>
        <taxon>Neocallimastigales</taxon>
        <taxon>Neocallimastigaceae</taxon>
        <taxon>Piromyces</taxon>
    </lineage>
</organism>
<dbReference type="EMBL" id="MCFH01000115">
    <property type="protein sequence ID" value="ORX38801.1"/>
    <property type="molecule type" value="Genomic_DNA"/>
</dbReference>
<dbReference type="GO" id="GO:0035082">
    <property type="term" value="P:axoneme assembly"/>
    <property type="evidence" value="ECO:0007669"/>
    <property type="project" value="InterPro"/>
</dbReference>
<reference evidence="2 3" key="2">
    <citation type="submission" date="2016-08" db="EMBL/GenBank/DDBJ databases">
        <title>Pervasive Adenine N6-methylation of Active Genes in Fungi.</title>
        <authorList>
            <consortium name="DOE Joint Genome Institute"/>
            <person name="Mondo S.J."/>
            <person name="Dannebaum R.O."/>
            <person name="Kuo R.C."/>
            <person name="Labutti K."/>
            <person name="Haridas S."/>
            <person name="Kuo A."/>
            <person name="Salamov A."/>
            <person name="Ahrendt S.R."/>
            <person name="Lipzen A."/>
            <person name="Sullivan W."/>
            <person name="Andreopoulos W.B."/>
            <person name="Clum A."/>
            <person name="Lindquist E."/>
            <person name="Daum C."/>
            <person name="Ramamoorthy G.K."/>
            <person name="Gryganskyi A."/>
            <person name="Culley D."/>
            <person name="Magnuson J.K."/>
            <person name="James T.Y."/>
            <person name="O'Malley M.A."/>
            <person name="Stajich J.E."/>
            <person name="Spatafora J.W."/>
            <person name="Visel A."/>
            <person name="Grigoriev I.V."/>
        </authorList>
    </citation>
    <scope>NUCLEOTIDE SEQUENCE [LARGE SCALE GENOMIC DNA]</scope>
    <source>
        <strain evidence="3">finn</strain>
    </source>
</reference>
<feature type="region of interest" description="Disordered" evidence="1">
    <location>
        <begin position="390"/>
        <end position="411"/>
    </location>
</feature>
<sequence length="869" mass="102793">MNNLLDIYSNNSIDYILLNKVLQMKIIEIKTKIYRKIYNYIDPIIDNNYILNDNTINNYLLTTDTDKNINKKWKILNNNIINDILKYYKLYINQDYKTSIFLYNCSNCFSIYVNSRKTTLPSITSKEKRRFSKDSKILSHKRGSIMIPFINNDCSFENINYRNINEINDINPKLLIKIYNDIINYCINEQEYDILRKASEELFNLYYDNIENSSVLKFINLSLFQSCEMQKTMKKILIENTPQDSQVYYIVSKFKEKDEPDKKYIKLLSKKTTCWKRYLILKNYIDLIYNLPPNFQILILQHSSSKKKLLSGMFKNIPNKKASPNNQQEEENNEPCNAFTLKTEVDYQQWEKLIESFTHEIYNFENSSYVIDKIIEEIVTKRVSEDDFKKKQEKEFQISSENEQEKNNESTRFSSIFNEEKKPIPLHLSNLDENLTQIITPKITEKTSLPSLMISTNKTNNSISARNHTDESNYQKEPKIILSFPRLMTNIDISQTGPIYNPDLTVHNIKYSSMSKVNKIKENIDCIYTNMDDNIKKACNNDKEQFFKLYNILYQIFEHLYPTLYEIRKQMNSKDNNTGLEQKKKKKDKSNSSDINFDLHTILCCDTSFFNIPIETYIQYMLNINIVNRDFCTNLLLHRLITQSYQNNLSSEANNNEVNTDDNNRKKEKNKKQKKINPIENCISQLNNFNYVLNGIPNKTESLIINIPYFKNIVKKYKITKWNGIASYMTSLSEILFYLNSPSFLYISYIPISLKIYKEQLNLNLNNTRTAIFIDYINIIDEHKVIDIKLLNKTDEFMLFLSLQGINNICFQPYCNTQYINDLIIKSILDTSNPIDLFFYNLFIKCQVQRTAFRLYGIPNIINTKNNPE</sequence>
<feature type="region of interest" description="Disordered" evidence="1">
    <location>
        <begin position="651"/>
        <end position="674"/>
    </location>
</feature>
<dbReference type="PANTHER" id="PTHR15977">
    <property type="entry name" value="CILIA- AND FLAGELLA-ASSOCIATED PROTEIN 46"/>
    <property type="match status" value="1"/>
</dbReference>
<accession>A0A1Y1UL79</accession>
<name>A0A1Y1UL79_9FUNG</name>
<proteinExistence type="predicted"/>
<reference evidence="2 3" key="1">
    <citation type="submission" date="2016-08" db="EMBL/GenBank/DDBJ databases">
        <title>Genomes of anaerobic fungi encode conserved fungal cellulosomes for biomass hydrolysis.</title>
        <authorList>
            <consortium name="DOE Joint Genome Institute"/>
            <person name="Haitjema C.H."/>
            <person name="Gilmore S.P."/>
            <person name="Henske J.K."/>
            <person name="Solomon K.V."/>
            <person name="De Groot R."/>
            <person name="Kuo A."/>
            <person name="Mondo S.J."/>
            <person name="Salamov A.A."/>
            <person name="Labutti K."/>
            <person name="Zhao Z."/>
            <person name="Chiniquy J."/>
            <person name="Barry K."/>
            <person name="Brewer H.M."/>
            <person name="Purvine S.O."/>
            <person name="Wright A.T."/>
            <person name="Boxma B."/>
            <person name="Van Alen T."/>
            <person name="Hackstein J.H."/>
            <person name="Baker S.E."/>
            <person name="Grigoriev I.V."/>
            <person name="O'Malley M.A."/>
        </authorList>
    </citation>
    <scope>NUCLEOTIDE SEQUENCE [LARGE SCALE GENOMIC DNA]</scope>
    <source>
        <strain evidence="3">finn</strain>
    </source>
</reference>
<dbReference type="OrthoDB" id="2155541at2759"/>
<dbReference type="Proteomes" id="UP000193719">
    <property type="component" value="Unassembled WGS sequence"/>
</dbReference>
<protein>
    <submittedName>
        <fullName evidence="2">Uncharacterized protein</fullName>
    </submittedName>
</protein>